<dbReference type="PANTHER" id="PTHR36925:SF1">
    <property type="entry name" value="COBALT-PRECORRIN-6A REDUCTASE"/>
    <property type="match status" value="1"/>
</dbReference>
<accession>B3EBR5</accession>
<dbReference type="Pfam" id="PF02571">
    <property type="entry name" value="CbiJ"/>
    <property type="match status" value="1"/>
</dbReference>
<dbReference type="GO" id="GO:0016994">
    <property type="term" value="F:precorrin-6A reductase activity"/>
    <property type="evidence" value="ECO:0007669"/>
    <property type="project" value="InterPro"/>
</dbReference>
<geneLocation type="plasmid" evidence="4 5">
    <name>pGLOV01</name>
</geneLocation>
<dbReference type="UniPathway" id="UPA00148"/>
<proteinExistence type="predicted"/>
<dbReference type="PROSITE" id="PS51014">
    <property type="entry name" value="COBK_CBIJ"/>
    <property type="match status" value="1"/>
</dbReference>
<comment type="pathway">
    <text evidence="1">Cofactor biosynthesis; adenosylcobalamin biosynthesis.</text>
</comment>
<dbReference type="RefSeq" id="WP_012471665.1">
    <property type="nucleotide sequence ID" value="NC_010815.1"/>
</dbReference>
<dbReference type="HOGENOM" id="CLU_068627_0_0_7"/>
<protein>
    <submittedName>
        <fullName evidence="4">Precorrin-6x reductase</fullName>
    </submittedName>
</protein>
<dbReference type="EMBL" id="CP001090">
    <property type="protein sequence ID" value="ACD97347.1"/>
    <property type="molecule type" value="Genomic_DNA"/>
</dbReference>
<keyword evidence="5" id="KW-1185">Reference proteome</keyword>
<dbReference type="InterPro" id="IPR003723">
    <property type="entry name" value="Precorrin-6x_reduct"/>
</dbReference>
<keyword evidence="3" id="KW-0560">Oxidoreductase</keyword>
<sequence>MILLLGGTSETAPLAAAFAEQGWPTLVSTATDAVLELPEHALVSRRHGRLNQQQMEELICREQIRLLVDATHPFATAAHATALAAATSIGIPYLRWQRMGCDRYGEENISVTSHSEAAQRAVSFGRPILLTSGSRNLLPYTKAATTADVTLFVRVLPHPESEHSCCEAGLIPDQIIAARGPFSVEDTVQLIQRYQIGTLVTKDSGVAGGLPEKLEAARLTGCRVIIIHQPEQPDGIAVYNAIADITAALAAHQEQPCNNQK</sequence>
<dbReference type="NCBIfam" id="TIGR00715">
    <property type="entry name" value="precor6x_red"/>
    <property type="match status" value="1"/>
</dbReference>
<name>B3EBR5_TRIL1</name>
<dbReference type="eggNOG" id="COG2099">
    <property type="taxonomic scope" value="Bacteria"/>
</dbReference>
<evidence type="ECO:0000256" key="1">
    <source>
        <dbReference type="ARBA" id="ARBA00004953"/>
    </source>
</evidence>
<evidence type="ECO:0000313" key="4">
    <source>
        <dbReference type="EMBL" id="ACD97347.1"/>
    </source>
</evidence>
<dbReference type="AlphaFoldDB" id="B3EBR5"/>
<dbReference type="KEGG" id="glo:Glov_3647"/>
<organism evidence="4 5">
    <name type="scientific">Trichlorobacter lovleyi (strain ATCC BAA-1151 / DSM 17278 / SZ)</name>
    <name type="common">Geobacter lovleyi</name>
    <dbReference type="NCBI Taxonomy" id="398767"/>
    <lineage>
        <taxon>Bacteria</taxon>
        <taxon>Pseudomonadati</taxon>
        <taxon>Thermodesulfobacteriota</taxon>
        <taxon>Desulfuromonadia</taxon>
        <taxon>Geobacterales</taxon>
        <taxon>Geobacteraceae</taxon>
        <taxon>Trichlorobacter</taxon>
    </lineage>
</organism>
<dbReference type="PANTHER" id="PTHR36925">
    <property type="entry name" value="COBALT-PRECORRIN-6A REDUCTASE"/>
    <property type="match status" value="1"/>
</dbReference>
<dbReference type="GO" id="GO:0009236">
    <property type="term" value="P:cobalamin biosynthetic process"/>
    <property type="evidence" value="ECO:0007669"/>
    <property type="project" value="UniProtKB-UniPathway"/>
</dbReference>
<reference evidence="4 5" key="1">
    <citation type="submission" date="2008-05" db="EMBL/GenBank/DDBJ databases">
        <title>Complete sequence of plasmid of Geobacter lovleyi SZ.</title>
        <authorList>
            <consortium name="US DOE Joint Genome Institute"/>
            <person name="Lucas S."/>
            <person name="Copeland A."/>
            <person name="Lapidus A."/>
            <person name="Glavina del Rio T."/>
            <person name="Dalin E."/>
            <person name="Tice H."/>
            <person name="Bruce D."/>
            <person name="Goodwin L."/>
            <person name="Pitluck S."/>
            <person name="Chertkov O."/>
            <person name="Meincke L."/>
            <person name="Brettin T."/>
            <person name="Detter J.C."/>
            <person name="Han C."/>
            <person name="Tapia R."/>
            <person name="Kuske C.R."/>
            <person name="Schmutz J."/>
            <person name="Larimer F."/>
            <person name="Land M."/>
            <person name="Hauser L."/>
            <person name="Kyrpides N."/>
            <person name="Mikhailova N."/>
            <person name="Sung Y."/>
            <person name="Fletcher K.E."/>
            <person name="Ritalahti K.M."/>
            <person name="Loeffler F.E."/>
            <person name="Richardson P."/>
        </authorList>
    </citation>
    <scope>NUCLEOTIDE SEQUENCE [LARGE SCALE GENOMIC DNA]</scope>
    <source>
        <strain evidence="5">ATCC BAA-1151 / DSM 17278 / SZ</strain>
        <plasmid evidence="5">Plasmid pGLOV01</plasmid>
    </source>
</reference>
<dbReference type="Proteomes" id="UP000002420">
    <property type="component" value="Plasmid pGLOV01"/>
</dbReference>
<evidence type="ECO:0000256" key="3">
    <source>
        <dbReference type="ARBA" id="ARBA00023002"/>
    </source>
</evidence>
<keyword evidence="4" id="KW-0614">Plasmid</keyword>
<gene>
    <name evidence="4" type="ordered locus">Glov_3647</name>
</gene>
<evidence type="ECO:0000256" key="2">
    <source>
        <dbReference type="ARBA" id="ARBA00022573"/>
    </source>
</evidence>
<evidence type="ECO:0000313" key="5">
    <source>
        <dbReference type="Proteomes" id="UP000002420"/>
    </source>
</evidence>
<keyword evidence="2" id="KW-0169">Cobalamin biosynthesis</keyword>